<dbReference type="PANTHER" id="PTHR23108">
    <property type="entry name" value="METHYLTRANSFERASE-RELATED"/>
    <property type="match status" value="1"/>
</dbReference>
<dbReference type="SUPFAM" id="SSF53335">
    <property type="entry name" value="S-adenosyl-L-methionine-dependent methyltransferases"/>
    <property type="match status" value="1"/>
</dbReference>
<keyword evidence="1" id="KW-1185">Reference proteome</keyword>
<dbReference type="InterPro" id="IPR029063">
    <property type="entry name" value="SAM-dependent_MTases_sf"/>
</dbReference>
<dbReference type="GO" id="GO:0005634">
    <property type="term" value="C:nucleus"/>
    <property type="evidence" value="ECO:0007669"/>
    <property type="project" value="TreeGrafter"/>
</dbReference>
<sequence>MHKVTSEIHTELENFSEKTDEGNVVSKYFFEYPATTDMDKLRYDEDGDLIVERRKQGTLLIEHGGSTELQLVGLQLWRGALLLADYILSNPKLFKERTVLELGSGVGLTSIVAGFFANEVICTDVDLGGILKLIERNFARNKSLIKSKFHITELNFLKLNWSQELEEKLYSSSIILAADVIYDDDITDGFVRTLEKLLNSKVPEVAYVALEKRYVFTIAELDSVAPMYEEFLRCVRRHNLHWSIEQIKIDFPKYFKYDRTNQLILMKIQRRNA</sequence>
<protein>
    <submittedName>
        <fullName evidence="2 3">Methyltransferase-like protein 22</fullName>
    </submittedName>
</protein>
<organism evidence="1 2">
    <name type="scientific">Cephus cinctus</name>
    <name type="common">Wheat stem sawfly</name>
    <dbReference type="NCBI Taxonomy" id="211228"/>
    <lineage>
        <taxon>Eukaryota</taxon>
        <taxon>Metazoa</taxon>
        <taxon>Ecdysozoa</taxon>
        <taxon>Arthropoda</taxon>
        <taxon>Hexapoda</taxon>
        <taxon>Insecta</taxon>
        <taxon>Pterygota</taxon>
        <taxon>Neoptera</taxon>
        <taxon>Endopterygota</taxon>
        <taxon>Hymenoptera</taxon>
        <taxon>Cephoidea</taxon>
        <taxon>Cephidae</taxon>
        <taxon>Cephus</taxon>
    </lineage>
</organism>
<dbReference type="RefSeq" id="XP_015587495.1">
    <property type="nucleotide sequence ID" value="XM_015732009.2"/>
</dbReference>
<dbReference type="InterPro" id="IPR019410">
    <property type="entry name" value="Methyltransf_16"/>
</dbReference>
<dbReference type="GO" id="GO:0008276">
    <property type="term" value="F:protein methyltransferase activity"/>
    <property type="evidence" value="ECO:0007669"/>
    <property type="project" value="InterPro"/>
</dbReference>
<evidence type="ECO:0000313" key="2">
    <source>
        <dbReference type="RefSeq" id="XP_015587495.1"/>
    </source>
</evidence>
<accession>A0AAJ7BK65</accession>
<dbReference type="Gene3D" id="3.40.50.150">
    <property type="entry name" value="Vaccinia Virus protein VP39"/>
    <property type="match status" value="1"/>
</dbReference>
<name>A0AAJ7BK65_CEPCN</name>
<gene>
    <name evidence="2 3" type="primary">LOC107264107</name>
</gene>
<evidence type="ECO:0000313" key="3">
    <source>
        <dbReference type="RefSeq" id="XP_015587496.1"/>
    </source>
</evidence>
<dbReference type="GeneID" id="107264107"/>
<dbReference type="Proteomes" id="UP000694920">
    <property type="component" value="Unplaced"/>
</dbReference>
<dbReference type="KEGG" id="ccin:107264107"/>
<proteinExistence type="predicted"/>
<dbReference type="Pfam" id="PF10294">
    <property type="entry name" value="Methyltransf_16"/>
    <property type="match status" value="1"/>
</dbReference>
<dbReference type="AlphaFoldDB" id="A0AAJ7BK65"/>
<reference evidence="2 3" key="1">
    <citation type="submission" date="2025-04" db="UniProtKB">
        <authorList>
            <consortium name="RefSeq"/>
        </authorList>
    </citation>
    <scope>IDENTIFICATION</scope>
</reference>
<evidence type="ECO:0000313" key="1">
    <source>
        <dbReference type="Proteomes" id="UP000694920"/>
    </source>
</evidence>
<dbReference type="PANTHER" id="PTHR23108:SF0">
    <property type="entry name" value="METHYLTRANSFERASE-LIKE PROTEIN 22"/>
    <property type="match status" value="1"/>
</dbReference>
<dbReference type="RefSeq" id="XP_015587496.1">
    <property type="nucleotide sequence ID" value="XM_015732010.2"/>
</dbReference>
<dbReference type="InterPro" id="IPR038899">
    <property type="entry name" value="METTL22"/>
</dbReference>